<feature type="non-terminal residue" evidence="2">
    <location>
        <position position="250"/>
    </location>
</feature>
<proteinExistence type="predicted"/>
<reference evidence="2 3" key="1">
    <citation type="submission" date="2019-01" db="EMBL/GenBank/DDBJ databases">
        <title>A draft genome assembly of the solar-powered sea slug Elysia chlorotica.</title>
        <authorList>
            <person name="Cai H."/>
            <person name="Li Q."/>
            <person name="Fang X."/>
            <person name="Li J."/>
            <person name="Curtis N.E."/>
            <person name="Altenburger A."/>
            <person name="Shibata T."/>
            <person name="Feng M."/>
            <person name="Maeda T."/>
            <person name="Schwartz J.A."/>
            <person name="Shigenobu S."/>
            <person name="Lundholm N."/>
            <person name="Nishiyama T."/>
            <person name="Yang H."/>
            <person name="Hasebe M."/>
            <person name="Li S."/>
            <person name="Pierce S.K."/>
            <person name="Wang J."/>
        </authorList>
    </citation>
    <scope>NUCLEOTIDE SEQUENCE [LARGE SCALE GENOMIC DNA]</scope>
    <source>
        <strain evidence="2">EC2010</strain>
        <tissue evidence="2">Whole organism of an adult</tissue>
    </source>
</reference>
<keyword evidence="1" id="KW-0812">Transmembrane</keyword>
<evidence type="ECO:0000256" key="1">
    <source>
        <dbReference type="SAM" id="Phobius"/>
    </source>
</evidence>
<organism evidence="2 3">
    <name type="scientific">Elysia chlorotica</name>
    <name type="common">Eastern emerald elysia</name>
    <name type="synonym">Sea slug</name>
    <dbReference type="NCBI Taxonomy" id="188477"/>
    <lineage>
        <taxon>Eukaryota</taxon>
        <taxon>Metazoa</taxon>
        <taxon>Spiralia</taxon>
        <taxon>Lophotrochozoa</taxon>
        <taxon>Mollusca</taxon>
        <taxon>Gastropoda</taxon>
        <taxon>Heterobranchia</taxon>
        <taxon>Euthyneura</taxon>
        <taxon>Panpulmonata</taxon>
        <taxon>Sacoglossa</taxon>
        <taxon>Placobranchoidea</taxon>
        <taxon>Plakobranchidae</taxon>
        <taxon>Elysia</taxon>
    </lineage>
</organism>
<gene>
    <name evidence="2" type="ORF">EGW08_019812</name>
</gene>
<comment type="caution">
    <text evidence="2">The sequence shown here is derived from an EMBL/GenBank/DDBJ whole genome shotgun (WGS) entry which is preliminary data.</text>
</comment>
<name>A0A433ST45_ELYCH</name>
<evidence type="ECO:0000313" key="3">
    <source>
        <dbReference type="Proteomes" id="UP000271974"/>
    </source>
</evidence>
<sequence length="250" mass="28111">MTRSYLSCYSVRDKIDDYYQCSGSGDPLEYCEKSHEFNVVDAPHKGPELRVVSNQPTPTVIEGDILVVLCQIYAVKGGSLIWAIFSPNGTSRTLEHNVNMEIAEEKSSKTAGKTVIASRLEMTVERSFEGSRIACFGYKFSEPSIQECLAHKEMCALSPQIHVGDRPLQSPFRSSKYRPILFGVPFCLLLLLMAAALLAYGESDYEQNSGTNWSQYEDYQWKDDEIYEGDLETETGEAILRADKKKLLCN</sequence>
<keyword evidence="3" id="KW-1185">Reference proteome</keyword>
<evidence type="ECO:0000313" key="2">
    <source>
        <dbReference type="EMBL" id="RUS72433.1"/>
    </source>
</evidence>
<dbReference type="EMBL" id="RQTK01001068">
    <property type="protein sequence ID" value="RUS72433.1"/>
    <property type="molecule type" value="Genomic_DNA"/>
</dbReference>
<accession>A0A433ST45</accession>
<dbReference type="Proteomes" id="UP000271974">
    <property type="component" value="Unassembled WGS sequence"/>
</dbReference>
<keyword evidence="1" id="KW-1133">Transmembrane helix</keyword>
<keyword evidence="1" id="KW-0472">Membrane</keyword>
<protein>
    <submittedName>
        <fullName evidence="2">Uncharacterized protein</fullName>
    </submittedName>
</protein>
<dbReference type="AlphaFoldDB" id="A0A433ST45"/>
<feature type="transmembrane region" description="Helical" evidence="1">
    <location>
        <begin position="180"/>
        <end position="200"/>
    </location>
</feature>